<name>A0A381Y3S6_9ZZZZ</name>
<reference evidence="1" key="1">
    <citation type="submission" date="2018-05" db="EMBL/GenBank/DDBJ databases">
        <authorList>
            <person name="Lanie J.A."/>
            <person name="Ng W.-L."/>
            <person name="Kazmierczak K.M."/>
            <person name="Andrzejewski T.M."/>
            <person name="Davidsen T.M."/>
            <person name="Wayne K.J."/>
            <person name="Tettelin H."/>
            <person name="Glass J.I."/>
            <person name="Rusch D."/>
            <person name="Podicherti R."/>
            <person name="Tsui H.-C.T."/>
            <person name="Winkler M.E."/>
        </authorList>
    </citation>
    <scope>NUCLEOTIDE SEQUENCE</scope>
</reference>
<dbReference type="EMBL" id="UINC01017311">
    <property type="protein sequence ID" value="SVA71595.1"/>
    <property type="molecule type" value="Genomic_DNA"/>
</dbReference>
<protein>
    <submittedName>
        <fullName evidence="1">Uncharacterized protein</fullName>
    </submittedName>
</protein>
<organism evidence="1">
    <name type="scientific">marine metagenome</name>
    <dbReference type="NCBI Taxonomy" id="408172"/>
    <lineage>
        <taxon>unclassified sequences</taxon>
        <taxon>metagenomes</taxon>
        <taxon>ecological metagenomes</taxon>
    </lineage>
</organism>
<dbReference type="AlphaFoldDB" id="A0A381Y3S6"/>
<proteinExistence type="predicted"/>
<evidence type="ECO:0000313" key="1">
    <source>
        <dbReference type="EMBL" id="SVA71595.1"/>
    </source>
</evidence>
<accession>A0A381Y3S6</accession>
<gene>
    <name evidence="1" type="ORF">METZ01_LOCUS124449</name>
</gene>
<sequence>MLVDRPGTFLASIITTPRNTSHNCFHGFHREVSAGPVYPIAWSNQASNVSESAM</sequence>